<dbReference type="Proteomes" id="UP000509322">
    <property type="component" value="Chromosome 2"/>
</dbReference>
<evidence type="ECO:0000256" key="3">
    <source>
        <dbReference type="ARBA" id="ARBA00022691"/>
    </source>
</evidence>
<dbReference type="PANTHER" id="PTHR43464:SF19">
    <property type="entry name" value="UBIQUINONE BIOSYNTHESIS O-METHYLTRANSFERASE, MITOCHONDRIAL"/>
    <property type="match status" value="1"/>
</dbReference>
<evidence type="ECO:0000256" key="2">
    <source>
        <dbReference type="ARBA" id="ARBA00022679"/>
    </source>
</evidence>
<name>A0A7H9BZA0_PARPN</name>
<dbReference type="PANTHER" id="PTHR43464">
    <property type="entry name" value="METHYLTRANSFERASE"/>
    <property type="match status" value="1"/>
</dbReference>
<dbReference type="CDD" id="cd02440">
    <property type="entry name" value="AdoMet_MTases"/>
    <property type="match status" value="1"/>
</dbReference>
<evidence type="ECO:0000256" key="1">
    <source>
        <dbReference type="ARBA" id="ARBA00022603"/>
    </source>
</evidence>
<dbReference type="RefSeq" id="WP_179921954.1">
    <property type="nucleotide sequence ID" value="NZ_CP058690.1"/>
</dbReference>
<keyword evidence="3" id="KW-0949">S-adenosyl-L-methionine</keyword>
<gene>
    <name evidence="4" type="ORF">HYQ43_18565</name>
</gene>
<protein>
    <submittedName>
        <fullName evidence="4">Methyltransferase domain-containing protein</fullName>
    </submittedName>
</protein>
<keyword evidence="1 4" id="KW-0489">Methyltransferase</keyword>
<sequence>MSDDVAARRAAHFEALYRANPDPWRYRTSSYEQRKYQATIDALPGRRFRAALEVGCSIGVLTGMIAERAEEVTGIDLSAEAIRLARAHLRNISHVKLLHGTVPRDWPPGPFDLMILSEVVYYLTAAEIGELSREIARTARPGAHCVLVNWTGPTGSPWRGPQAAQALIAALSSARTVTSQDRTDQGEYVMDHLIL</sequence>
<dbReference type="InterPro" id="IPR029063">
    <property type="entry name" value="SAM-dependent_MTases_sf"/>
</dbReference>
<organism evidence="4 5">
    <name type="scientific">Paracoccus pantotrophus</name>
    <name type="common">Thiosphaera pantotropha</name>
    <dbReference type="NCBI Taxonomy" id="82367"/>
    <lineage>
        <taxon>Bacteria</taxon>
        <taxon>Pseudomonadati</taxon>
        <taxon>Pseudomonadota</taxon>
        <taxon>Alphaproteobacteria</taxon>
        <taxon>Rhodobacterales</taxon>
        <taxon>Paracoccaceae</taxon>
        <taxon>Paracoccus</taxon>
    </lineage>
</organism>
<reference evidence="4 5" key="1">
    <citation type="submission" date="2020-07" db="EMBL/GenBank/DDBJ databases">
        <title>The complete genome of Paracoccus pantotrophus ACCC 10489.</title>
        <authorList>
            <person name="Si Y."/>
        </authorList>
    </citation>
    <scope>NUCLEOTIDE SEQUENCE [LARGE SCALE GENOMIC DNA]</scope>
    <source>
        <strain evidence="4 5">ACCC10489</strain>
    </source>
</reference>
<evidence type="ECO:0000313" key="4">
    <source>
        <dbReference type="EMBL" id="QLH16105.1"/>
    </source>
</evidence>
<dbReference type="GO" id="GO:0032259">
    <property type="term" value="P:methylation"/>
    <property type="evidence" value="ECO:0007669"/>
    <property type="project" value="UniProtKB-KW"/>
</dbReference>
<accession>A0A7H9BZA0</accession>
<proteinExistence type="predicted"/>
<dbReference type="GO" id="GO:0008757">
    <property type="term" value="F:S-adenosylmethionine-dependent methyltransferase activity"/>
    <property type="evidence" value="ECO:0007669"/>
    <property type="project" value="InterPro"/>
</dbReference>
<dbReference type="GO" id="GO:0009312">
    <property type="term" value="P:oligosaccharide biosynthetic process"/>
    <property type="evidence" value="ECO:0007669"/>
    <property type="project" value="InterPro"/>
</dbReference>
<evidence type="ECO:0000313" key="5">
    <source>
        <dbReference type="Proteomes" id="UP000509322"/>
    </source>
</evidence>
<dbReference type="SUPFAM" id="SSF53335">
    <property type="entry name" value="S-adenosyl-L-methionine-dependent methyltransferases"/>
    <property type="match status" value="1"/>
</dbReference>
<dbReference type="InterPro" id="IPR008715">
    <property type="entry name" value="SAM-MeTfrase_NodS-like"/>
</dbReference>
<dbReference type="AlphaFoldDB" id="A0A7H9BZA0"/>
<dbReference type="Pfam" id="PF05401">
    <property type="entry name" value="NodS"/>
    <property type="match status" value="1"/>
</dbReference>
<dbReference type="Gene3D" id="3.40.50.150">
    <property type="entry name" value="Vaccinia Virus protein VP39"/>
    <property type="match status" value="1"/>
</dbReference>
<dbReference type="EMBL" id="CP058690">
    <property type="protein sequence ID" value="QLH16105.1"/>
    <property type="molecule type" value="Genomic_DNA"/>
</dbReference>
<keyword evidence="2 4" id="KW-0808">Transferase</keyword>